<dbReference type="PROSITE" id="PS50206">
    <property type="entry name" value="RHODANESE_3"/>
    <property type="match status" value="2"/>
</dbReference>
<dbReference type="InterPro" id="IPR001763">
    <property type="entry name" value="Rhodanese-like_dom"/>
</dbReference>
<dbReference type="InterPro" id="IPR001307">
    <property type="entry name" value="Thiosulphate_STrfase_CS"/>
</dbReference>
<dbReference type="Gene3D" id="3.40.250.10">
    <property type="entry name" value="Rhodanese-like domain"/>
    <property type="match status" value="2"/>
</dbReference>
<dbReference type="Proteomes" id="UP001597101">
    <property type="component" value="Unassembled WGS sequence"/>
</dbReference>
<evidence type="ECO:0000256" key="3">
    <source>
        <dbReference type="SAM" id="MobiDB-lite"/>
    </source>
</evidence>
<proteinExistence type="predicted"/>
<keyword evidence="2" id="KW-0677">Repeat</keyword>
<dbReference type="PANTHER" id="PTHR11364">
    <property type="entry name" value="THIOSULFATE SULFERTANSFERASE"/>
    <property type="match status" value="1"/>
</dbReference>
<dbReference type="EC" id="2.8.1.2" evidence="5"/>
<evidence type="ECO:0000256" key="2">
    <source>
        <dbReference type="ARBA" id="ARBA00022737"/>
    </source>
</evidence>
<dbReference type="SMART" id="SM00450">
    <property type="entry name" value="RHOD"/>
    <property type="match status" value="2"/>
</dbReference>
<evidence type="ECO:0000259" key="4">
    <source>
        <dbReference type="PROSITE" id="PS50206"/>
    </source>
</evidence>
<keyword evidence="6" id="KW-1185">Reference proteome</keyword>
<comment type="caution">
    <text evidence="5">The sequence shown here is derived from an EMBL/GenBank/DDBJ whole genome shotgun (WGS) entry which is preliminary data.</text>
</comment>
<keyword evidence="1 5" id="KW-0808">Transferase</keyword>
<feature type="region of interest" description="Disordered" evidence="3">
    <location>
        <begin position="177"/>
        <end position="199"/>
    </location>
</feature>
<evidence type="ECO:0000313" key="5">
    <source>
        <dbReference type="EMBL" id="MFD0917449.1"/>
    </source>
</evidence>
<dbReference type="GO" id="GO:0016784">
    <property type="term" value="F:3-mercaptopyruvate sulfurtransferase activity"/>
    <property type="evidence" value="ECO:0007669"/>
    <property type="project" value="UniProtKB-EC"/>
</dbReference>
<name>A0ABW3FHN5_9HYPH</name>
<evidence type="ECO:0000313" key="6">
    <source>
        <dbReference type="Proteomes" id="UP001597101"/>
    </source>
</evidence>
<dbReference type="RefSeq" id="WP_377213311.1">
    <property type="nucleotide sequence ID" value="NZ_JBHTJV010000013.1"/>
</dbReference>
<dbReference type="PROSITE" id="PS00380">
    <property type="entry name" value="RHODANESE_1"/>
    <property type="match status" value="1"/>
</dbReference>
<feature type="domain" description="Rhodanese" evidence="4">
    <location>
        <begin position="164"/>
        <end position="277"/>
    </location>
</feature>
<dbReference type="PANTHER" id="PTHR11364:SF27">
    <property type="entry name" value="SULFURTRANSFERASE"/>
    <property type="match status" value="1"/>
</dbReference>
<dbReference type="NCBIfam" id="NF008557">
    <property type="entry name" value="PRK11493.1"/>
    <property type="match status" value="1"/>
</dbReference>
<accession>A0ABW3FHN5</accession>
<gene>
    <name evidence="5" type="primary">sseA</name>
    <name evidence="5" type="ORF">ACFQ14_13630</name>
</gene>
<dbReference type="InterPro" id="IPR036873">
    <property type="entry name" value="Rhodanese-like_dom_sf"/>
</dbReference>
<dbReference type="CDD" id="cd01449">
    <property type="entry name" value="TST_Repeat_2"/>
    <property type="match status" value="1"/>
</dbReference>
<sequence length="281" mass="30290">MKSPFVVDTDWLFVRLDDPTVSIVDASWYLPTMGRNGRAEFDAMHIPGAVYFDIDAFSEPEAALPHTLASPEHFAREAGKLGISHTDTIVVYDGSGLFSAARAWWNFRIMGAAKVVILDGGLPEWIEHRLPVEAGTAPIYPKLFVPNFDAKAVIGFEEMGQTIEDGAAKVADARPAGRFSGVEPEPRAGMRSGHMPGAKNLPATTLSENGKLLNISDLRAKIDAAGINRDEEVITTCGSGVTAAIISLALESTGHSNHRLYDGSWSEWGGRDDTPIVTDQA</sequence>
<evidence type="ECO:0000256" key="1">
    <source>
        <dbReference type="ARBA" id="ARBA00022679"/>
    </source>
</evidence>
<feature type="domain" description="Rhodanese" evidence="4">
    <location>
        <begin position="17"/>
        <end position="134"/>
    </location>
</feature>
<dbReference type="InterPro" id="IPR045078">
    <property type="entry name" value="TST/MPST-like"/>
</dbReference>
<protein>
    <submittedName>
        <fullName evidence="5">3-mercaptopyruvate sulfurtransferase</fullName>
        <ecNumber evidence="5">2.8.1.2</ecNumber>
    </submittedName>
</protein>
<dbReference type="CDD" id="cd01448">
    <property type="entry name" value="TST_Repeat_1"/>
    <property type="match status" value="1"/>
</dbReference>
<organism evidence="5 6">
    <name type="scientific">Pseudahrensia aquimaris</name>
    <dbReference type="NCBI Taxonomy" id="744461"/>
    <lineage>
        <taxon>Bacteria</taxon>
        <taxon>Pseudomonadati</taxon>
        <taxon>Pseudomonadota</taxon>
        <taxon>Alphaproteobacteria</taxon>
        <taxon>Hyphomicrobiales</taxon>
        <taxon>Ahrensiaceae</taxon>
        <taxon>Pseudahrensia</taxon>
    </lineage>
</organism>
<dbReference type="SUPFAM" id="SSF52821">
    <property type="entry name" value="Rhodanese/Cell cycle control phosphatase"/>
    <property type="match status" value="2"/>
</dbReference>
<dbReference type="EMBL" id="JBHTJV010000013">
    <property type="protein sequence ID" value="MFD0917449.1"/>
    <property type="molecule type" value="Genomic_DNA"/>
</dbReference>
<dbReference type="Pfam" id="PF00581">
    <property type="entry name" value="Rhodanese"/>
    <property type="match status" value="2"/>
</dbReference>
<reference evidence="6" key="1">
    <citation type="journal article" date="2019" name="Int. J. Syst. Evol. Microbiol.">
        <title>The Global Catalogue of Microorganisms (GCM) 10K type strain sequencing project: providing services to taxonomists for standard genome sequencing and annotation.</title>
        <authorList>
            <consortium name="The Broad Institute Genomics Platform"/>
            <consortium name="The Broad Institute Genome Sequencing Center for Infectious Disease"/>
            <person name="Wu L."/>
            <person name="Ma J."/>
        </authorList>
    </citation>
    <scope>NUCLEOTIDE SEQUENCE [LARGE SCALE GENOMIC DNA]</scope>
    <source>
        <strain evidence="6">CCUG 60023</strain>
    </source>
</reference>